<dbReference type="InterPro" id="IPR018201">
    <property type="entry name" value="Ketoacyl_synth_AS"/>
</dbReference>
<dbReference type="GO" id="GO:0004312">
    <property type="term" value="F:fatty acid synthase activity"/>
    <property type="evidence" value="ECO:0007669"/>
    <property type="project" value="TreeGrafter"/>
</dbReference>
<dbReference type="Pfam" id="PF00698">
    <property type="entry name" value="Acyl_transf_1"/>
    <property type="match status" value="1"/>
</dbReference>
<dbReference type="PROSITE" id="PS52004">
    <property type="entry name" value="KS3_2"/>
    <property type="match status" value="1"/>
</dbReference>
<dbReference type="Pfam" id="PF02801">
    <property type="entry name" value="Ketoacyl-synt_C"/>
    <property type="match status" value="1"/>
</dbReference>
<dbReference type="SMART" id="SM00827">
    <property type="entry name" value="PKS_AT"/>
    <property type="match status" value="1"/>
</dbReference>
<dbReference type="Proteomes" id="UP000503129">
    <property type="component" value="Plasmid pBOCT1"/>
</dbReference>
<dbReference type="InterPro" id="IPR009081">
    <property type="entry name" value="PP-bd_ACP"/>
</dbReference>
<dbReference type="InterPro" id="IPR016035">
    <property type="entry name" value="Acyl_Trfase/lysoPLipase"/>
</dbReference>
<dbReference type="GO" id="GO:0071770">
    <property type="term" value="P:DIM/DIP cell wall layer assembly"/>
    <property type="evidence" value="ECO:0007669"/>
    <property type="project" value="TreeGrafter"/>
</dbReference>
<dbReference type="Gene3D" id="3.40.47.10">
    <property type="match status" value="1"/>
</dbReference>
<dbReference type="InterPro" id="IPR014043">
    <property type="entry name" value="Acyl_transferase_dom"/>
</dbReference>
<dbReference type="InterPro" id="IPR036736">
    <property type="entry name" value="ACP-like_sf"/>
</dbReference>
<gene>
    <name evidence="6" type="ORF">DP114_33440</name>
</gene>
<reference evidence="6 7" key="1">
    <citation type="submission" date="2018-06" db="EMBL/GenBank/DDBJ databases">
        <title>Comparative genomics of Brasilonema spp. strains.</title>
        <authorList>
            <person name="Alvarenga D.O."/>
            <person name="Fiore M.F."/>
            <person name="Varani A.M."/>
        </authorList>
    </citation>
    <scope>NUCLEOTIDE SEQUENCE [LARGE SCALE GENOMIC DNA]</scope>
    <source>
        <strain evidence="6 7">CENA114</strain>
        <plasmid evidence="7">pboct1</plasmid>
    </source>
</reference>
<keyword evidence="2" id="KW-0597">Phosphoprotein</keyword>
<dbReference type="GO" id="GO:0005886">
    <property type="term" value="C:plasma membrane"/>
    <property type="evidence" value="ECO:0007669"/>
    <property type="project" value="TreeGrafter"/>
</dbReference>
<dbReference type="InterPro" id="IPR020806">
    <property type="entry name" value="PKS_PP-bd"/>
</dbReference>
<feature type="domain" description="Ketosynthase family 3 (KS3)" evidence="5">
    <location>
        <begin position="6"/>
        <end position="429"/>
    </location>
</feature>
<dbReference type="AlphaFoldDB" id="A0A856MPJ0"/>
<keyword evidence="6" id="KW-0614">Plasmid</keyword>
<dbReference type="Pfam" id="PF00550">
    <property type="entry name" value="PP-binding"/>
    <property type="match status" value="1"/>
</dbReference>
<geneLocation type="plasmid" evidence="7">
    <name>pboct1</name>
</geneLocation>
<dbReference type="InterPro" id="IPR014030">
    <property type="entry name" value="Ketoacyl_synth_N"/>
</dbReference>
<keyword evidence="1" id="KW-0596">Phosphopantetheine</keyword>
<evidence type="ECO:0000259" key="5">
    <source>
        <dbReference type="PROSITE" id="PS52004"/>
    </source>
</evidence>
<dbReference type="GO" id="GO:0004315">
    <property type="term" value="F:3-oxoacyl-[acyl-carrier-protein] synthase activity"/>
    <property type="evidence" value="ECO:0007669"/>
    <property type="project" value="InterPro"/>
</dbReference>
<evidence type="ECO:0000256" key="2">
    <source>
        <dbReference type="ARBA" id="ARBA00022553"/>
    </source>
</evidence>
<dbReference type="PANTHER" id="PTHR43775:SF37">
    <property type="entry name" value="SI:DKEY-61P9.11"/>
    <property type="match status" value="1"/>
</dbReference>
<dbReference type="Gene3D" id="3.40.366.10">
    <property type="entry name" value="Malonyl-Coenzyme A Acyl Carrier Protein, domain 2"/>
    <property type="match status" value="2"/>
</dbReference>
<dbReference type="Gene3D" id="1.10.1200.10">
    <property type="entry name" value="ACP-like"/>
    <property type="match status" value="1"/>
</dbReference>
<dbReference type="SUPFAM" id="SSF47336">
    <property type="entry name" value="ACP-like"/>
    <property type="match status" value="1"/>
</dbReference>
<dbReference type="Pfam" id="PF00109">
    <property type="entry name" value="ketoacyl-synt"/>
    <property type="match status" value="1"/>
</dbReference>
<dbReference type="GO" id="GO:0006633">
    <property type="term" value="P:fatty acid biosynthetic process"/>
    <property type="evidence" value="ECO:0007669"/>
    <property type="project" value="InterPro"/>
</dbReference>
<proteinExistence type="predicted"/>
<evidence type="ECO:0000256" key="3">
    <source>
        <dbReference type="ARBA" id="ARBA00022679"/>
    </source>
</evidence>
<protein>
    <recommendedName>
        <fullName evidence="8">Polyketide synthase</fullName>
    </recommendedName>
</protein>
<evidence type="ECO:0000256" key="1">
    <source>
        <dbReference type="ARBA" id="ARBA00022450"/>
    </source>
</evidence>
<dbReference type="GO" id="GO:0005737">
    <property type="term" value="C:cytoplasm"/>
    <property type="evidence" value="ECO:0007669"/>
    <property type="project" value="TreeGrafter"/>
</dbReference>
<dbReference type="PROSITE" id="PS50075">
    <property type="entry name" value="CARRIER"/>
    <property type="match status" value="1"/>
</dbReference>
<dbReference type="RefSeq" id="WP_169264163.1">
    <property type="nucleotide sequence ID" value="NZ_CAWOXK010000002.1"/>
</dbReference>
<dbReference type="SMART" id="SM00825">
    <property type="entry name" value="PKS_KS"/>
    <property type="match status" value="1"/>
</dbReference>
<dbReference type="SMART" id="SM00823">
    <property type="entry name" value="PKS_PP"/>
    <property type="match status" value="1"/>
</dbReference>
<evidence type="ECO:0000259" key="4">
    <source>
        <dbReference type="PROSITE" id="PS50075"/>
    </source>
</evidence>
<evidence type="ECO:0000313" key="6">
    <source>
        <dbReference type="EMBL" id="QDL12658.1"/>
    </source>
</evidence>
<dbReference type="Pfam" id="PF22621">
    <property type="entry name" value="CurL-like_PKS_C"/>
    <property type="match status" value="1"/>
</dbReference>
<dbReference type="InterPro" id="IPR020841">
    <property type="entry name" value="PKS_Beta-ketoAc_synthase_dom"/>
</dbReference>
<feature type="domain" description="Carrier" evidence="4">
    <location>
        <begin position="821"/>
        <end position="899"/>
    </location>
</feature>
<keyword evidence="7" id="KW-1185">Reference proteome</keyword>
<evidence type="ECO:0008006" key="8">
    <source>
        <dbReference type="Google" id="ProtNLM"/>
    </source>
</evidence>
<dbReference type="PROSITE" id="PS00606">
    <property type="entry name" value="KS3_1"/>
    <property type="match status" value="1"/>
</dbReference>
<dbReference type="GO" id="GO:0031177">
    <property type="term" value="F:phosphopantetheine binding"/>
    <property type="evidence" value="ECO:0007669"/>
    <property type="project" value="InterPro"/>
</dbReference>
<organism evidence="6 7">
    <name type="scientific">Brasilonema sennae CENA114</name>
    <dbReference type="NCBI Taxonomy" id="415709"/>
    <lineage>
        <taxon>Bacteria</taxon>
        <taxon>Bacillati</taxon>
        <taxon>Cyanobacteriota</taxon>
        <taxon>Cyanophyceae</taxon>
        <taxon>Nostocales</taxon>
        <taxon>Scytonemataceae</taxon>
        <taxon>Brasilonema</taxon>
        <taxon>Bromeliae group (in: Brasilonema)</taxon>
    </lineage>
</organism>
<dbReference type="PANTHER" id="PTHR43775">
    <property type="entry name" value="FATTY ACID SYNTHASE"/>
    <property type="match status" value="1"/>
</dbReference>
<dbReference type="Gene3D" id="3.30.70.3290">
    <property type="match status" value="2"/>
</dbReference>
<dbReference type="EMBL" id="CP030119">
    <property type="protein sequence ID" value="QDL12658.1"/>
    <property type="molecule type" value="Genomic_DNA"/>
</dbReference>
<dbReference type="KEGG" id="bsen:DP114_33440"/>
<keyword evidence="3" id="KW-0808">Transferase</keyword>
<dbReference type="InterPro" id="IPR001227">
    <property type="entry name" value="Ac_transferase_dom_sf"/>
</dbReference>
<sequence>MNGMQPEPIAIIGIGCRFPGAKNLQAFWKLLRDGIDAVREVPENRWDVNQLYDPDITKSGKMSSRWGGFIDDVDKFDWRAFRLSPREAKYIDPQQRLLLEVVWEALEDAGLTLEKVAGSRTSVFQGISSNDYLRLQTRDWSKLDSYTITGNNPAFTANRISYFFDLKGPSITITQACAASLAAVHYACQSLWTGEATLAIAGGVNLMLSPDISIMLSKAGTLSPEGRCKTLDARADGYVRGEGAGSVVLKPLSQVTRSDRVYALILGTAINHNGHNEWIMAANPTSQESVIRDACRRSGVELSDIDYVELNGTGLPKGDPIEAKVVGATIGTQCGRSHHCIVGSVKTNIGHLEAAAGIASLIKVALSLYHREIPPTLHLQQPHPDICLESLGLVAQQKLGPWPNKIGSHLAGVTVTSMTGINAHVVLEGSPQSNNKLSLIEQLETGQVHLLPLSARSPEALADLACAFKDFLTIEESNTLSLQDICYTASVRRSHHEYRLAITGNSRQTLAKSLEFFLEGQASSGLCLATKVSNSSPKIVFVLPSQVPQGWTLRKKLLGEEIHFKTALEECDRLFRQHANWSLWKEADANESCSPLAQTETFQLELFALQVALAAVWRSWGIVPKAVIGDGLGEITAAYLVATLSLEDAVLSLVNNLKSVAKQTKDKGQKTNDEEPFFCAAILEQMVTKDYNVFVELAPHPVLSESIFKCLHQIGREGTVLASLRQREEERTVMLKSLSALYTLGCKVNWETLYSDECRCVQLPTYPWQRERLWLDWLDVKTISTAPEIANGRQKLREETWSSNIATRTTRETILRVEPCQRQHLLESYLIKQVASALGCDLHELDIQLPLNRLGLDSISALEVKHRVEADLGVTIPITKLLEGYGIPQIVAQVLMKQLTTGVNTASSALTPDRELEITRVTKDIQTSDFLHNSDAVIHQTWEEFKI</sequence>
<dbReference type="SUPFAM" id="SSF53901">
    <property type="entry name" value="Thiolase-like"/>
    <property type="match status" value="1"/>
</dbReference>
<evidence type="ECO:0000313" key="7">
    <source>
        <dbReference type="Proteomes" id="UP000503129"/>
    </source>
</evidence>
<dbReference type="SUPFAM" id="SSF52151">
    <property type="entry name" value="FabD/lysophospholipase-like"/>
    <property type="match status" value="1"/>
</dbReference>
<dbReference type="CDD" id="cd00833">
    <property type="entry name" value="PKS"/>
    <property type="match status" value="1"/>
</dbReference>
<dbReference type="InterPro" id="IPR014031">
    <property type="entry name" value="Ketoacyl_synth_C"/>
</dbReference>
<name>A0A856MPJ0_9CYAN</name>
<dbReference type="InterPro" id="IPR016039">
    <property type="entry name" value="Thiolase-like"/>
</dbReference>
<accession>A0A856MPJ0</accession>
<dbReference type="InterPro" id="IPR050091">
    <property type="entry name" value="PKS_NRPS_Biosynth_Enz"/>
</dbReference>